<keyword evidence="3" id="KW-0804">Transcription</keyword>
<evidence type="ECO:0000313" key="7">
    <source>
        <dbReference type="Proteomes" id="UP001323798"/>
    </source>
</evidence>
<keyword evidence="2 4" id="KW-0238">DNA-binding</keyword>
<dbReference type="InterPro" id="IPR009057">
    <property type="entry name" value="Homeodomain-like_sf"/>
</dbReference>
<feature type="domain" description="HTH tetR-type" evidence="5">
    <location>
        <begin position="10"/>
        <end position="70"/>
    </location>
</feature>
<dbReference type="EMBL" id="CP139368">
    <property type="protein sequence ID" value="WPR89096.1"/>
    <property type="molecule type" value="Genomic_DNA"/>
</dbReference>
<dbReference type="Pfam" id="PF00440">
    <property type="entry name" value="TetR_N"/>
    <property type="match status" value="1"/>
</dbReference>
<evidence type="ECO:0000256" key="2">
    <source>
        <dbReference type="ARBA" id="ARBA00023125"/>
    </source>
</evidence>
<dbReference type="InterPro" id="IPR004111">
    <property type="entry name" value="Repressor_TetR_C"/>
</dbReference>
<sequence>MTPQRGRATPLDRGTVVAEAIALADEGGLGAVSMRALAARLGVVPMALYKHVADREDLVGGMIDAVVQSYPVPIEEGWRARVRGRVLGARDAQARHPWMPTAIGEATRPTLTALAHMDAVAGDFIDHGFSVDLTHYAMHALGLRIWGYTTEAFSGPPAGAGDPEAAAALAMRFPRVAAIAADTALRNPAGACDERYEFEFALDLLLDAFARLHETGWVSASRV</sequence>
<dbReference type="SUPFAM" id="SSF46689">
    <property type="entry name" value="Homeodomain-like"/>
    <property type="match status" value="1"/>
</dbReference>
<proteinExistence type="predicted"/>
<dbReference type="Gene3D" id="1.10.357.10">
    <property type="entry name" value="Tetracycline Repressor, domain 2"/>
    <property type="match status" value="1"/>
</dbReference>
<evidence type="ECO:0000259" key="5">
    <source>
        <dbReference type="PROSITE" id="PS50977"/>
    </source>
</evidence>
<gene>
    <name evidence="6" type="ORF">SM116_15225</name>
</gene>
<dbReference type="InterPro" id="IPR001647">
    <property type="entry name" value="HTH_TetR"/>
</dbReference>
<dbReference type="Pfam" id="PF02909">
    <property type="entry name" value="TetR_C_1"/>
    <property type="match status" value="1"/>
</dbReference>
<evidence type="ECO:0000313" key="6">
    <source>
        <dbReference type="EMBL" id="WPR89096.1"/>
    </source>
</evidence>
<dbReference type="InterPro" id="IPR036271">
    <property type="entry name" value="Tet_transcr_reg_TetR-rel_C_sf"/>
</dbReference>
<evidence type="ECO:0000256" key="4">
    <source>
        <dbReference type="PROSITE-ProRule" id="PRU00335"/>
    </source>
</evidence>
<name>A0ABZ0SID8_9MICO</name>
<accession>A0ABZ0SID8</accession>
<dbReference type="Gene3D" id="1.10.10.60">
    <property type="entry name" value="Homeodomain-like"/>
    <property type="match status" value="1"/>
</dbReference>
<dbReference type="Proteomes" id="UP001323798">
    <property type="component" value="Chromosome"/>
</dbReference>
<dbReference type="SUPFAM" id="SSF48498">
    <property type="entry name" value="Tetracyclin repressor-like, C-terminal domain"/>
    <property type="match status" value="1"/>
</dbReference>
<evidence type="ECO:0000256" key="3">
    <source>
        <dbReference type="ARBA" id="ARBA00023163"/>
    </source>
</evidence>
<keyword evidence="7" id="KW-1185">Reference proteome</keyword>
<dbReference type="RefSeq" id="WP_320941813.1">
    <property type="nucleotide sequence ID" value="NZ_BAABEU010000001.1"/>
</dbReference>
<reference evidence="6 7" key="1">
    <citation type="submission" date="2023-11" db="EMBL/GenBank/DDBJ databases">
        <title>Genome sequence of Microbacterium rhizosphaerae KACC 19337.</title>
        <authorList>
            <person name="Choi H."/>
            <person name="Kim S."/>
            <person name="Kim Y."/>
            <person name="Kwon S.-W."/>
            <person name="Heo J."/>
        </authorList>
    </citation>
    <scope>NUCLEOTIDE SEQUENCE [LARGE SCALE GENOMIC DNA]</scope>
    <source>
        <strain evidence="6 7">KACC 19337</strain>
    </source>
</reference>
<feature type="DNA-binding region" description="H-T-H motif" evidence="4">
    <location>
        <begin position="33"/>
        <end position="52"/>
    </location>
</feature>
<protein>
    <submittedName>
        <fullName evidence="6">TetR family transcriptional regulator</fullName>
    </submittedName>
</protein>
<organism evidence="6 7">
    <name type="scientific">Microbacterium rhizosphaerae</name>
    <dbReference type="NCBI Taxonomy" id="1678237"/>
    <lineage>
        <taxon>Bacteria</taxon>
        <taxon>Bacillati</taxon>
        <taxon>Actinomycetota</taxon>
        <taxon>Actinomycetes</taxon>
        <taxon>Micrococcales</taxon>
        <taxon>Microbacteriaceae</taxon>
        <taxon>Microbacterium</taxon>
    </lineage>
</organism>
<evidence type="ECO:0000256" key="1">
    <source>
        <dbReference type="ARBA" id="ARBA00023015"/>
    </source>
</evidence>
<dbReference type="PROSITE" id="PS50977">
    <property type="entry name" value="HTH_TETR_2"/>
    <property type="match status" value="1"/>
</dbReference>
<keyword evidence="1" id="KW-0805">Transcription regulation</keyword>